<keyword evidence="4" id="KW-1185">Reference proteome</keyword>
<reference evidence="3" key="1">
    <citation type="submission" date="2021-02" db="EMBL/GenBank/DDBJ databases">
        <title>Natrosporangium hydrolyticum gen. nov., sp. nov, a haloalkaliphilic actinobacterium from a soda solonchak soil.</title>
        <authorList>
            <person name="Sorokin D.Y."/>
            <person name="Khijniak T.V."/>
            <person name="Zakharycheva A.P."/>
            <person name="Boueva O.V."/>
            <person name="Ariskina E.V."/>
            <person name="Hahnke R.L."/>
            <person name="Bunk B."/>
            <person name="Sproer C."/>
            <person name="Schumann P."/>
            <person name="Evtushenko L.I."/>
            <person name="Kublanov I.V."/>
        </authorList>
    </citation>
    <scope>NUCLEOTIDE SEQUENCE</scope>
    <source>
        <strain evidence="3">DSM 106523</strain>
    </source>
</reference>
<evidence type="ECO:0000313" key="4">
    <source>
        <dbReference type="Proteomes" id="UP000662857"/>
    </source>
</evidence>
<name>A0A895Y6C0_9ACTN</name>
<dbReference type="EMBL" id="CP070499">
    <property type="protein sequence ID" value="QSB13297.1"/>
    <property type="molecule type" value="Genomic_DNA"/>
</dbReference>
<dbReference type="Proteomes" id="UP000662857">
    <property type="component" value="Chromosome"/>
</dbReference>
<dbReference type="Pfam" id="PF13561">
    <property type="entry name" value="adh_short_C2"/>
    <property type="match status" value="1"/>
</dbReference>
<dbReference type="RefSeq" id="WP_239675378.1">
    <property type="nucleotide sequence ID" value="NZ_CP070499.1"/>
</dbReference>
<protein>
    <submittedName>
        <fullName evidence="3">SDR family oxidoreductase</fullName>
    </submittedName>
</protein>
<dbReference type="AlphaFoldDB" id="A0A895Y6C0"/>
<evidence type="ECO:0000313" key="3">
    <source>
        <dbReference type="EMBL" id="QSB13297.1"/>
    </source>
</evidence>
<dbReference type="InterPro" id="IPR036291">
    <property type="entry name" value="NAD(P)-bd_dom_sf"/>
</dbReference>
<dbReference type="PANTHER" id="PTHR43669">
    <property type="entry name" value="5-KETO-D-GLUCONATE 5-REDUCTASE"/>
    <property type="match status" value="1"/>
</dbReference>
<organism evidence="3 4">
    <name type="scientific">Natronosporangium hydrolyticum</name>
    <dbReference type="NCBI Taxonomy" id="2811111"/>
    <lineage>
        <taxon>Bacteria</taxon>
        <taxon>Bacillati</taxon>
        <taxon>Actinomycetota</taxon>
        <taxon>Actinomycetes</taxon>
        <taxon>Micromonosporales</taxon>
        <taxon>Micromonosporaceae</taxon>
        <taxon>Natronosporangium</taxon>
    </lineage>
</organism>
<dbReference type="InterPro" id="IPR002347">
    <property type="entry name" value="SDR_fam"/>
</dbReference>
<dbReference type="SUPFAM" id="SSF51735">
    <property type="entry name" value="NAD(P)-binding Rossmann-fold domains"/>
    <property type="match status" value="1"/>
</dbReference>
<dbReference type="GO" id="GO:0016491">
    <property type="term" value="F:oxidoreductase activity"/>
    <property type="evidence" value="ECO:0007669"/>
    <property type="project" value="UniProtKB-KW"/>
</dbReference>
<accession>A0A895Y6C0</accession>
<dbReference type="PANTHER" id="PTHR43669:SF3">
    <property type="entry name" value="ALCOHOL DEHYDROGENASE, PUTATIVE (AFU_ORTHOLOGUE AFUA_3G03445)-RELATED"/>
    <property type="match status" value="1"/>
</dbReference>
<sequence>MILKGKVAVVFGAGGFVGSAVARSFAQEGAKVYLGGRTIEKLQRVADDITDAGGDATAVAVDATDESAVDQQVAALAADAGGLDITFNAISYGDVQGAPLSELPPEHVLGPVDYALRTHLYTVRACARHIVQQGSGAVMTVTGYGPPFPELGSTAITWHAVEGLYRQWAAELGPHGVRVCWLRTGGFRESVLGAAAYDSLFMFSDGDLVPLSRLSGDTAEADLAGIEQETMLKRLPSLAEAGATAAFLASDHARSITATAVNLTSGAVAD</sequence>
<evidence type="ECO:0000256" key="2">
    <source>
        <dbReference type="ARBA" id="ARBA00023002"/>
    </source>
</evidence>
<dbReference type="CDD" id="cd05233">
    <property type="entry name" value="SDR_c"/>
    <property type="match status" value="1"/>
</dbReference>
<dbReference type="PRINTS" id="PR00081">
    <property type="entry name" value="GDHRDH"/>
</dbReference>
<keyword evidence="2" id="KW-0560">Oxidoreductase</keyword>
<comment type="similarity">
    <text evidence="1">Belongs to the short-chain dehydrogenases/reductases (SDR) family.</text>
</comment>
<proteinExistence type="inferred from homology"/>
<dbReference type="Gene3D" id="3.40.50.720">
    <property type="entry name" value="NAD(P)-binding Rossmann-like Domain"/>
    <property type="match status" value="1"/>
</dbReference>
<evidence type="ECO:0000256" key="1">
    <source>
        <dbReference type="ARBA" id="ARBA00006484"/>
    </source>
</evidence>
<dbReference type="KEGG" id="nhy:JQS43_16905"/>
<gene>
    <name evidence="3" type="ORF">JQS43_16905</name>
</gene>